<accession>A0A9X4MFK2</accession>
<sequence length="71" mass="8251">MKQCSLNDFMEELKPWLDKSHIRSAELSGGDQLTIYFLDGMKNVYQIDDCNEKQIREVVSDLKKKGITVQE</sequence>
<keyword evidence="2" id="KW-1185">Reference proteome</keyword>
<proteinExistence type="predicted"/>
<evidence type="ECO:0000313" key="2">
    <source>
        <dbReference type="Proteomes" id="UP001154240"/>
    </source>
</evidence>
<reference evidence="1" key="1">
    <citation type="journal article" date="2022" name="bioRxiv">
        <title>Thiovibrio frasassiensisgen. nov., sp. nov., an autotrophic, elemental sulfur disproportionating bacterium isolated from sulfidic karst sediment, and proposal of Thiovibrionaceae fam. nov.</title>
        <authorList>
            <person name="Aronson H."/>
            <person name="Thomas C."/>
            <person name="Bhattacharyya M."/>
            <person name="Eckstein S."/>
            <person name="Jensen S."/>
            <person name="Barco R."/>
            <person name="Macalady J."/>
            <person name="Amend J."/>
        </authorList>
    </citation>
    <scope>NUCLEOTIDE SEQUENCE</scope>
    <source>
        <strain evidence="1">RS19-109</strain>
    </source>
</reference>
<name>A0A9X4MFK2_9BACT</name>
<dbReference type="EMBL" id="JAPHEH010000001">
    <property type="protein sequence ID" value="MDG4476326.1"/>
    <property type="molecule type" value="Genomic_DNA"/>
</dbReference>
<gene>
    <name evidence="1" type="ORF">OLX77_09170</name>
</gene>
<dbReference type="RefSeq" id="WP_307633294.1">
    <property type="nucleotide sequence ID" value="NZ_JAPHEH010000001.1"/>
</dbReference>
<evidence type="ECO:0000313" key="1">
    <source>
        <dbReference type="EMBL" id="MDG4476326.1"/>
    </source>
</evidence>
<dbReference type="AlphaFoldDB" id="A0A9X4MFK2"/>
<organism evidence="1 2">
    <name type="scientific">Thiovibrio frasassiensis</name>
    <dbReference type="NCBI Taxonomy" id="2984131"/>
    <lineage>
        <taxon>Bacteria</taxon>
        <taxon>Pseudomonadati</taxon>
        <taxon>Thermodesulfobacteriota</taxon>
        <taxon>Desulfobulbia</taxon>
        <taxon>Desulfobulbales</taxon>
        <taxon>Thiovibrionaceae</taxon>
        <taxon>Thiovibrio</taxon>
    </lineage>
</organism>
<comment type="caution">
    <text evidence="1">The sequence shown here is derived from an EMBL/GenBank/DDBJ whole genome shotgun (WGS) entry which is preliminary data.</text>
</comment>
<reference evidence="1" key="2">
    <citation type="submission" date="2022-10" db="EMBL/GenBank/DDBJ databases">
        <authorList>
            <person name="Aronson H.S."/>
        </authorList>
    </citation>
    <scope>NUCLEOTIDE SEQUENCE</scope>
    <source>
        <strain evidence="1">RS19-109</strain>
    </source>
</reference>
<dbReference type="Proteomes" id="UP001154240">
    <property type="component" value="Unassembled WGS sequence"/>
</dbReference>
<protein>
    <submittedName>
        <fullName evidence="1">Uncharacterized protein</fullName>
    </submittedName>
</protein>